<name>A0A6J8DP20_MYTCO</name>
<dbReference type="InterPro" id="IPR029370">
    <property type="entry name" value="TMEM117"/>
</dbReference>
<feature type="compositionally biased region" description="Basic and acidic residues" evidence="1">
    <location>
        <begin position="128"/>
        <end position="149"/>
    </location>
</feature>
<feature type="transmembrane region" description="Helical" evidence="2">
    <location>
        <begin position="336"/>
        <end position="354"/>
    </location>
</feature>
<dbReference type="PANTHER" id="PTHR31226:SF1">
    <property type="entry name" value="TRANSMEMBRANE PROTEIN 117"/>
    <property type="match status" value="1"/>
</dbReference>
<feature type="compositionally biased region" description="Basic and acidic residues" evidence="1">
    <location>
        <begin position="156"/>
        <end position="198"/>
    </location>
</feature>
<dbReference type="PANTHER" id="PTHR31226">
    <property type="entry name" value="TRANSMEMBRANE PROTEIN 117"/>
    <property type="match status" value="1"/>
</dbReference>
<evidence type="ECO:0000256" key="1">
    <source>
        <dbReference type="SAM" id="MobiDB-lite"/>
    </source>
</evidence>
<proteinExistence type="predicted"/>
<protein>
    <submittedName>
        <fullName evidence="3">Transmembrane protein 117</fullName>
    </submittedName>
</protein>
<organism evidence="3 4">
    <name type="scientific">Mytilus coruscus</name>
    <name type="common">Sea mussel</name>
    <dbReference type="NCBI Taxonomy" id="42192"/>
    <lineage>
        <taxon>Eukaryota</taxon>
        <taxon>Metazoa</taxon>
        <taxon>Spiralia</taxon>
        <taxon>Lophotrochozoa</taxon>
        <taxon>Mollusca</taxon>
        <taxon>Bivalvia</taxon>
        <taxon>Autobranchia</taxon>
        <taxon>Pteriomorphia</taxon>
        <taxon>Mytilida</taxon>
        <taxon>Mytiloidea</taxon>
        <taxon>Mytilidae</taxon>
        <taxon>Mytilinae</taxon>
        <taxon>Mytilus</taxon>
    </lineage>
</organism>
<dbReference type="Proteomes" id="UP000507470">
    <property type="component" value="Unassembled WGS sequence"/>
</dbReference>
<feature type="compositionally biased region" description="Basic and acidic residues" evidence="1">
    <location>
        <begin position="14"/>
        <end position="23"/>
    </location>
</feature>
<feature type="transmembrane region" description="Helical" evidence="2">
    <location>
        <begin position="281"/>
        <end position="299"/>
    </location>
</feature>
<dbReference type="OrthoDB" id="419441at2759"/>
<gene>
    <name evidence="3" type="ORF">MCOR_42029</name>
</gene>
<dbReference type="GO" id="GO:0070059">
    <property type="term" value="P:intrinsic apoptotic signaling pathway in response to endoplasmic reticulum stress"/>
    <property type="evidence" value="ECO:0007669"/>
    <property type="project" value="TreeGrafter"/>
</dbReference>
<evidence type="ECO:0000313" key="4">
    <source>
        <dbReference type="Proteomes" id="UP000507470"/>
    </source>
</evidence>
<keyword evidence="2" id="KW-0472">Membrane</keyword>
<feature type="region of interest" description="Disordered" evidence="1">
    <location>
        <begin position="1"/>
        <end position="228"/>
    </location>
</feature>
<feature type="compositionally biased region" description="Polar residues" evidence="1">
    <location>
        <begin position="199"/>
        <end position="224"/>
    </location>
</feature>
<feature type="compositionally biased region" description="Polar residues" evidence="1">
    <location>
        <begin position="38"/>
        <end position="49"/>
    </location>
</feature>
<keyword evidence="2" id="KW-1133">Transmembrane helix</keyword>
<sequence length="756" mass="86754">MASKPVSIPAVVEVQHHDDDKHSVSSQDQLLVVDDNQKNQQNSVMAENNNDSKENYRKDHIVKDESKEEKFAAKEDMLIEKKEGNDDENKEVQRNGSSKSPKKKKRKKSAKDNEVTTVTADINNSSPKENKGTNKVQKNENTDKTKEDVTVNLHTEANDIDEKASNNNPKDTKTDSEKPSTNGKDSEKPSTNGKDSEKPSTNGTDSEKPSTNGKDSEKPSSNGKDLNKSAKKIDEITIEAGVDEFDGFTKVTADDQLDHDALSQFSYKEAKDFKYYFQHPYLRLFIAYFVTFCNFLIYAEDPVAHSKKECNIPLVGNDFAFVCTRYPSNAWSLLKVVLWFSAIIVGMIIGKLVVHKLFFCKLLRLKMFCDDQGSWMIMFLFSLISVFIFSWLYNAFLLAGGSSTEDYRISGLLGLSNSIFMKAAATGTWCGDFFTAWMVTDMMLQEKLYPYWGRPIRKWWNRKYNRIILFWIVTSVTSFTVVFTIATDYIQWDKLHRDFLSSNEVSRAFLASFILVMDILIVVQDWDFPHFISAIDIKLPGVNTAHITFDIPKCFRPDKWQIHITGKWFNYGILFLVMILDLNMWKNQIFYYPYDYGQYTDNDGKIHTVTDDFSLENHNETLMSFSYRNSTINPLTNQTYISEDGVMNSRFYDNSLAVKAIAFIPALAAFITFGVLIWQFGRFKPSKTDPYAGRLLKRPKKKSSFRLFKESFGKRFSLRNRVKAVPKLLAFTRRHNTNTGKADFPENDRPSTDPVL</sequence>
<accession>A0A6J8DP20</accession>
<feature type="compositionally biased region" description="Basic and acidic residues" evidence="1">
    <location>
        <begin position="50"/>
        <end position="84"/>
    </location>
</feature>
<feature type="transmembrane region" description="Helical" evidence="2">
    <location>
        <begin position="505"/>
        <end position="523"/>
    </location>
</feature>
<dbReference type="EMBL" id="CACVKT020007584">
    <property type="protein sequence ID" value="CAC5408660.1"/>
    <property type="molecule type" value="Genomic_DNA"/>
</dbReference>
<feature type="compositionally biased region" description="Polar residues" evidence="1">
    <location>
        <begin position="115"/>
        <end position="127"/>
    </location>
</feature>
<evidence type="ECO:0000313" key="3">
    <source>
        <dbReference type="EMBL" id="CAC5408660.1"/>
    </source>
</evidence>
<feature type="transmembrane region" description="Helical" evidence="2">
    <location>
        <begin position="656"/>
        <end position="678"/>
    </location>
</feature>
<reference evidence="3 4" key="1">
    <citation type="submission" date="2020-06" db="EMBL/GenBank/DDBJ databases">
        <authorList>
            <person name="Li R."/>
            <person name="Bekaert M."/>
        </authorList>
    </citation>
    <scope>NUCLEOTIDE SEQUENCE [LARGE SCALE GENOMIC DNA]</scope>
    <source>
        <strain evidence="4">wild</strain>
    </source>
</reference>
<feature type="transmembrane region" description="Helical" evidence="2">
    <location>
        <begin position="568"/>
        <end position="585"/>
    </location>
</feature>
<keyword evidence="2 3" id="KW-0812">Transmembrane</keyword>
<evidence type="ECO:0000256" key="2">
    <source>
        <dbReference type="SAM" id="Phobius"/>
    </source>
</evidence>
<dbReference type="AlphaFoldDB" id="A0A6J8DP20"/>
<feature type="compositionally biased region" description="Basic residues" evidence="1">
    <location>
        <begin position="100"/>
        <end position="109"/>
    </location>
</feature>
<dbReference type="Pfam" id="PF15113">
    <property type="entry name" value="TMEM117"/>
    <property type="match status" value="1"/>
</dbReference>
<feature type="transmembrane region" description="Helical" evidence="2">
    <location>
        <begin position="467"/>
        <end position="485"/>
    </location>
</feature>
<feature type="transmembrane region" description="Helical" evidence="2">
    <location>
        <begin position="375"/>
        <end position="399"/>
    </location>
</feature>
<keyword evidence="4" id="KW-1185">Reference proteome</keyword>